<accession>A0A9P7CYA5</accession>
<protein>
    <submittedName>
        <fullName evidence="2">Uncharacterized protein</fullName>
    </submittedName>
</protein>
<dbReference type="EMBL" id="JABBWD010000061">
    <property type="protein sequence ID" value="KAG1771049.1"/>
    <property type="molecule type" value="Genomic_DNA"/>
</dbReference>
<feature type="region of interest" description="Disordered" evidence="1">
    <location>
        <begin position="1"/>
        <end position="22"/>
    </location>
</feature>
<comment type="caution">
    <text evidence="2">The sequence shown here is derived from an EMBL/GenBank/DDBJ whole genome shotgun (WGS) entry which is preliminary data.</text>
</comment>
<dbReference type="OrthoDB" id="428577at2759"/>
<dbReference type="Proteomes" id="UP000714275">
    <property type="component" value="Unassembled WGS sequence"/>
</dbReference>
<feature type="compositionally biased region" description="Polar residues" evidence="1">
    <location>
        <begin position="203"/>
        <end position="214"/>
    </location>
</feature>
<evidence type="ECO:0000313" key="3">
    <source>
        <dbReference type="Proteomes" id="UP000714275"/>
    </source>
</evidence>
<sequence length="334" mass="36468">MTHAASPQISTSSSSGETATVQQGSQEYLVSASSSLQDLTNQLTGRMSSAIAYGGFGDIWRCYLLIPNGTVQVAVKAIRAFESDDDVAIRQKMPPSVPVTPVASHADVLVDQEGYAYSAYLVEAGQMKVFAIRPDGVIGAIVHGPILLIHTNQLDVCKGHYVDVTAEIWDDVIDLLTVVNVTRRAEMTLPDPLPLDAQAISLPDNQSAPPSQINRQDRSDDEKITIKVVFESGEIYTAKISRETRVDKLVADRLGILYWDNIVPLISQQFGVGQRCLRTGESDRTTSRMVTPSNFVCLGVLKSQSFIYTRPPISMFLSSSPSELDGVREIDAYD</sequence>
<dbReference type="AlphaFoldDB" id="A0A9P7CYA5"/>
<evidence type="ECO:0000256" key="1">
    <source>
        <dbReference type="SAM" id="MobiDB-lite"/>
    </source>
</evidence>
<feature type="compositionally biased region" description="Low complexity" evidence="1">
    <location>
        <begin position="1"/>
        <end position="20"/>
    </location>
</feature>
<gene>
    <name evidence="2" type="ORF">EV702DRAFT_1202083</name>
</gene>
<reference evidence="2" key="1">
    <citation type="journal article" date="2020" name="New Phytol.">
        <title>Comparative genomics reveals dynamic genome evolution in host specialist ectomycorrhizal fungi.</title>
        <authorList>
            <person name="Lofgren L.A."/>
            <person name="Nguyen N.H."/>
            <person name="Vilgalys R."/>
            <person name="Ruytinx J."/>
            <person name="Liao H.L."/>
            <person name="Branco S."/>
            <person name="Kuo A."/>
            <person name="LaButti K."/>
            <person name="Lipzen A."/>
            <person name="Andreopoulos W."/>
            <person name="Pangilinan J."/>
            <person name="Riley R."/>
            <person name="Hundley H."/>
            <person name="Na H."/>
            <person name="Barry K."/>
            <person name="Grigoriev I.V."/>
            <person name="Stajich J.E."/>
            <person name="Kennedy P.G."/>
        </authorList>
    </citation>
    <scope>NUCLEOTIDE SEQUENCE</scope>
    <source>
        <strain evidence="2">DOB743</strain>
    </source>
</reference>
<proteinExistence type="predicted"/>
<keyword evidence="3" id="KW-1185">Reference proteome</keyword>
<evidence type="ECO:0000313" key="2">
    <source>
        <dbReference type="EMBL" id="KAG1771049.1"/>
    </source>
</evidence>
<feature type="region of interest" description="Disordered" evidence="1">
    <location>
        <begin position="199"/>
        <end position="220"/>
    </location>
</feature>
<name>A0A9P7CYA5_9AGAM</name>
<organism evidence="2 3">
    <name type="scientific">Suillus placidus</name>
    <dbReference type="NCBI Taxonomy" id="48579"/>
    <lineage>
        <taxon>Eukaryota</taxon>
        <taxon>Fungi</taxon>
        <taxon>Dikarya</taxon>
        <taxon>Basidiomycota</taxon>
        <taxon>Agaricomycotina</taxon>
        <taxon>Agaricomycetes</taxon>
        <taxon>Agaricomycetidae</taxon>
        <taxon>Boletales</taxon>
        <taxon>Suillineae</taxon>
        <taxon>Suillaceae</taxon>
        <taxon>Suillus</taxon>
    </lineage>
</organism>